<dbReference type="Proteomes" id="UP001408789">
    <property type="component" value="Unassembled WGS sequence"/>
</dbReference>
<evidence type="ECO:0000256" key="1">
    <source>
        <dbReference type="SAM" id="MobiDB-lite"/>
    </source>
</evidence>
<evidence type="ECO:0008006" key="4">
    <source>
        <dbReference type="Google" id="ProtNLM"/>
    </source>
</evidence>
<sequence length="502" mass="57164">MKVDNFNELDVKSPDHFLIVKVLSTWKRPMFNNPKLTYSVEMMLLDQQVPKFFFVEQNVISIQKPIFGENGGSWRFVDHPLKVCFNNDTVVQTVDNWSGSDHGLNFIGFERIIDKQVSFNLSTDVIGQVVWSSPKKFFKDTKNQDGVRISVKLQDLSGKKIWLTLFGRFCDQFCQYISEHLELTHFTFIVQFGKFSIYDGKYSVSNAFNGTELFFNGDKVKEIVSFREKFLETWEEQSASSFSSISNSIDYNMESDFLISTDYSHTAEVDSVTKDLIVLGTIVFIQPKWFYPACNHCNRIVQRTDEGDEASYCCSNPDCIKEKRVINPYSEIIKKTASDFVVPLASKTAAIVEPVPKELQDLIDRKFAFKISVIEFNIDNRYKYYTVIKVTDDPIIISSLEKKHNHDEVSNPQGSNTSQKDCLGISPSEVTPDSVNMVVKVIDCDRESDGLKHNLSDVYDADHLSITSSTKTRSTESGKCSVSGSDDEDQLQGKLIIPKLEK</sequence>
<feature type="compositionally biased region" description="Polar residues" evidence="1">
    <location>
        <begin position="468"/>
        <end position="484"/>
    </location>
</feature>
<dbReference type="SUPFAM" id="SSF50249">
    <property type="entry name" value="Nucleic acid-binding proteins"/>
    <property type="match status" value="2"/>
</dbReference>
<dbReference type="InterPro" id="IPR012340">
    <property type="entry name" value="NA-bd_OB-fold"/>
</dbReference>
<reference evidence="2 3" key="1">
    <citation type="submission" date="2024-04" db="EMBL/GenBank/DDBJ databases">
        <title>The reference genome of an endangered Asteraceae, Deinandra increscens subsp. villosa, native to the Central Coast of California.</title>
        <authorList>
            <person name="Guilliams M."/>
            <person name="Hasenstab-Lehman K."/>
            <person name="Meyer R."/>
            <person name="Mcevoy S."/>
        </authorList>
    </citation>
    <scope>NUCLEOTIDE SEQUENCE [LARGE SCALE GENOMIC DNA]</scope>
    <source>
        <tissue evidence="2">Leaf</tissue>
    </source>
</reference>
<dbReference type="CDD" id="cd04481">
    <property type="entry name" value="RPA1_DBD_B_like"/>
    <property type="match status" value="1"/>
</dbReference>
<proteinExistence type="predicted"/>
<comment type="caution">
    <text evidence="2">The sequence shown here is derived from an EMBL/GenBank/DDBJ whole genome shotgun (WGS) entry which is preliminary data.</text>
</comment>
<feature type="compositionally biased region" description="Polar residues" evidence="1">
    <location>
        <begin position="410"/>
        <end position="420"/>
    </location>
</feature>
<keyword evidence="3" id="KW-1185">Reference proteome</keyword>
<feature type="region of interest" description="Disordered" evidence="1">
    <location>
        <begin position="406"/>
        <end position="428"/>
    </location>
</feature>
<accession>A0AAP0DE68</accession>
<evidence type="ECO:0000313" key="2">
    <source>
        <dbReference type="EMBL" id="KAK9071313.1"/>
    </source>
</evidence>
<organism evidence="2 3">
    <name type="scientific">Deinandra increscens subsp. villosa</name>
    <dbReference type="NCBI Taxonomy" id="3103831"/>
    <lineage>
        <taxon>Eukaryota</taxon>
        <taxon>Viridiplantae</taxon>
        <taxon>Streptophyta</taxon>
        <taxon>Embryophyta</taxon>
        <taxon>Tracheophyta</taxon>
        <taxon>Spermatophyta</taxon>
        <taxon>Magnoliopsida</taxon>
        <taxon>eudicotyledons</taxon>
        <taxon>Gunneridae</taxon>
        <taxon>Pentapetalae</taxon>
        <taxon>asterids</taxon>
        <taxon>campanulids</taxon>
        <taxon>Asterales</taxon>
        <taxon>Asteraceae</taxon>
        <taxon>Asteroideae</taxon>
        <taxon>Heliantheae alliance</taxon>
        <taxon>Madieae</taxon>
        <taxon>Madiinae</taxon>
        <taxon>Deinandra</taxon>
    </lineage>
</organism>
<feature type="region of interest" description="Disordered" evidence="1">
    <location>
        <begin position="468"/>
        <end position="502"/>
    </location>
</feature>
<dbReference type="AlphaFoldDB" id="A0AAP0DE68"/>
<evidence type="ECO:0000313" key="3">
    <source>
        <dbReference type="Proteomes" id="UP001408789"/>
    </source>
</evidence>
<dbReference type="EMBL" id="JBCNJP010000011">
    <property type="protein sequence ID" value="KAK9071313.1"/>
    <property type="molecule type" value="Genomic_DNA"/>
</dbReference>
<name>A0AAP0DE68_9ASTR</name>
<gene>
    <name evidence="2" type="ORF">SSX86_009881</name>
</gene>
<protein>
    <recommendedName>
        <fullName evidence="4">Replication factor A C-terminal domain-containing protein</fullName>
    </recommendedName>
</protein>
<dbReference type="Gene3D" id="2.40.50.140">
    <property type="entry name" value="Nucleic acid-binding proteins"/>
    <property type="match status" value="1"/>
</dbReference>